<dbReference type="SUPFAM" id="SSF50978">
    <property type="entry name" value="WD40 repeat-like"/>
    <property type="match status" value="1"/>
</dbReference>
<dbReference type="PROSITE" id="PS50082">
    <property type="entry name" value="WD_REPEATS_2"/>
    <property type="match status" value="2"/>
</dbReference>
<dbReference type="Proteomes" id="UP001217918">
    <property type="component" value="Unassembled WGS sequence"/>
</dbReference>
<keyword evidence="3" id="KW-0677">Repeat</keyword>
<dbReference type="InterPro" id="IPR051243">
    <property type="entry name" value="PcG_WD-repeat"/>
</dbReference>
<proteinExistence type="inferred from homology"/>
<feature type="repeat" description="WD" evidence="6">
    <location>
        <begin position="128"/>
        <end position="162"/>
    </location>
</feature>
<evidence type="ECO:0000256" key="6">
    <source>
        <dbReference type="PROSITE-ProRule" id="PRU00221"/>
    </source>
</evidence>
<sequence>MPNDASYEWELPGLRSSFELEDDSRFLNDAPHTSEFFDVKFYPYNPKGAPSIFAAVSKKHALVCRLTDKEPHPCDVLRLIRDDDPEAYNAGCCWSKEPETGQPWLCIAGNDAKVKIYDVKAGKLAKTLVGHGAGINDLCTSPANPSIIASASEDFTVRIWSLAPEHSEQPCVCLLGGEGHSWDLLTVAFHDTGRYILSAGHDQVINLWVVPEILPQHMEAPIVVHYPHFFTSDIHNSLVDCVAFFGDLILSRACHENSIVLWRIEGFNSDDPPPSALQAPTTYDPSKQTRSAFTPVVSAARPVQYTRLLKFSTPDCNVQFFMRFRMFNVPGKHAVLAFCNTRSRIMFWDMERLTVYSDYRKALSDPDHDDAHTRPSWLKKSRKESGVAGKGTTVSHLKSYGAGDSQSVMSASPDPDGLAGQSLNRDLALWDELYDISDESNLIQPHKSLLVTAPTEQYFVGRQAAWSPEGDWCVVVGNGNRAVICQRWPERKERMPARDRKNRKSATPAV</sequence>
<dbReference type="SMART" id="SM00320">
    <property type="entry name" value="WD40"/>
    <property type="match status" value="4"/>
</dbReference>
<evidence type="ECO:0000256" key="4">
    <source>
        <dbReference type="ARBA" id="ARBA00023015"/>
    </source>
</evidence>
<dbReference type="InterPro" id="IPR001680">
    <property type="entry name" value="WD40_rpt"/>
</dbReference>
<dbReference type="PROSITE" id="PS50294">
    <property type="entry name" value="WD_REPEATS_REGION"/>
    <property type="match status" value="2"/>
</dbReference>
<name>A0AAD9HZK0_9PEZI</name>
<reference evidence="8" key="1">
    <citation type="journal article" date="2023" name="Mol. Plant Microbe Interact.">
        <title>Elucidating the Obligate Nature and Biological Capacity of an Invasive Fungal Corn Pathogen.</title>
        <authorList>
            <person name="MacCready J.S."/>
            <person name="Roggenkamp E.M."/>
            <person name="Gdanetz K."/>
            <person name="Chilvers M.I."/>
        </authorList>
    </citation>
    <scope>NUCLEOTIDE SEQUENCE</scope>
    <source>
        <strain evidence="8">PM02</strain>
    </source>
</reference>
<dbReference type="InterPro" id="IPR015943">
    <property type="entry name" value="WD40/YVTN_repeat-like_dom_sf"/>
</dbReference>
<keyword evidence="5" id="KW-0804">Transcription</keyword>
<comment type="similarity">
    <text evidence="1">Belongs to the WD repeat ESC family.</text>
</comment>
<dbReference type="InterPro" id="IPR036322">
    <property type="entry name" value="WD40_repeat_dom_sf"/>
</dbReference>
<dbReference type="Pfam" id="PF00400">
    <property type="entry name" value="WD40"/>
    <property type="match status" value="2"/>
</dbReference>
<evidence type="ECO:0000256" key="7">
    <source>
        <dbReference type="SAM" id="MobiDB-lite"/>
    </source>
</evidence>
<evidence type="ECO:0000256" key="2">
    <source>
        <dbReference type="ARBA" id="ARBA00022574"/>
    </source>
</evidence>
<feature type="region of interest" description="Disordered" evidence="7">
    <location>
        <begin position="364"/>
        <end position="417"/>
    </location>
</feature>
<evidence type="ECO:0000256" key="3">
    <source>
        <dbReference type="ARBA" id="ARBA00022737"/>
    </source>
</evidence>
<feature type="compositionally biased region" description="Basic and acidic residues" evidence="7">
    <location>
        <begin position="364"/>
        <end position="373"/>
    </location>
</feature>
<dbReference type="Gene3D" id="2.130.10.10">
    <property type="entry name" value="YVTN repeat-like/Quinoprotein amine dehydrogenase"/>
    <property type="match status" value="1"/>
</dbReference>
<evidence type="ECO:0000256" key="1">
    <source>
        <dbReference type="ARBA" id="ARBA00008075"/>
    </source>
</evidence>
<organism evidence="8 9">
    <name type="scientific">Phyllachora maydis</name>
    <dbReference type="NCBI Taxonomy" id="1825666"/>
    <lineage>
        <taxon>Eukaryota</taxon>
        <taxon>Fungi</taxon>
        <taxon>Dikarya</taxon>
        <taxon>Ascomycota</taxon>
        <taxon>Pezizomycotina</taxon>
        <taxon>Sordariomycetes</taxon>
        <taxon>Sordariomycetidae</taxon>
        <taxon>Phyllachorales</taxon>
        <taxon>Phyllachoraceae</taxon>
        <taxon>Phyllachora</taxon>
    </lineage>
</organism>
<keyword evidence="9" id="KW-1185">Reference proteome</keyword>
<evidence type="ECO:0008006" key="10">
    <source>
        <dbReference type="Google" id="ProtNLM"/>
    </source>
</evidence>
<accession>A0AAD9HZK0</accession>
<evidence type="ECO:0000313" key="8">
    <source>
        <dbReference type="EMBL" id="KAK2067715.1"/>
    </source>
</evidence>
<gene>
    <name evidence="8" type="ORF">P8C59_001428</name>
</gene>
<evidence type="ECO:0000256" key="5">
    <source>
        <dbReference type="ARBA" id="ARBA00023163"/>
    </source>
</evidence>
<feature type="repeat" description="WD" evidence="6">
    <location>
        <begin position="177"/>
        <end position="208"/>
    </location>
</feature>
<dbReference type="EMBL" id="JAQQPM010000001">
    <property type="protein sequence ID" value="KAK2067715.1"/>
    <property type="molecule type" value="Genomic_DNA"/>
</dbReference>
<keyword evidence="2 6" id="KW-0853">WD repeat</keyword>
<dbReference type="PANTHER" id="PTHR10253">
    <property type="entry name" value="POLYCOMB PROTEIN"/>
    <property type="match status" value="1"/>
</dbReference>
<keyword evidence="4" id="KW-0805">Transcription regulation</keyword>
<comment type="caution">
    <text evidence="8">The sequence shown here is derived from an EMBL/GenBank/DDBJ whole genome shotgun (WGS) entry which is preliminary data.</text>
</comment>
<protein>
    <recommendedName>
        <fullName evidence="10">Embryonic ectoderm development protein</fullName>
    </recommendedName>
</protein>
<dbReference type="AlphaFoldDB" id="A0AAD9HZK0"/>
<evidence type="ECO:0000313" key="9">
    <source>
        <dbReference type="Proteomes" id="UP001217918"/>
    </source>
</evidence>